<dbReference type="SMART" id="SM00327">
    <property type="entry name" value="VWA"/>
    <property type="match status" value="3"/>
</dbReference>
<dbReference type="CDD" id="cd00037">
    <property type="entry name" value="CLECT"/>
    <property type="match status" value="5"/>
</dbReference>
<keyword evidence="2" id="KW-0732">Signal</keyword>
<feature type="compositionally biased region" description="Polar residues" evidence="1">
    <location>
        <begin position="572"/>
        <end position="581"/>
    </location>
</feature>
<feature type="signal peptide" evidence="2">
    <location>
        <begin position="1"/>
        <end position="17"/>
    </location>
</feature>
<dbReference type="CDD" id="cd01450">
    <property type="entry name" value="vWFA_subfamily_ECM"/>
    <property type="match status" value="1"/>
</dbReference>
<keyword evidence="4" id="KW-1185">Reference proteome</keyword>
<dbReference type="PROSITE" id="PS50234">
    <property type="entry name" value="VWFA"/>
    <property type="match status" value="3"/>
</dbReference>
<dbReference type="InterPro" id="IPR016187">
    <property type="entry name" value="CTDL_fold"/>
</dbReference>
<accession>A0A2A6BK22</accession>
<dbReference type="SMART" id="SM00034">
    <property type="entry name" value="CLECT"/>
    <property type="match status" value="5"/>
</dbReference>
<name>A0A2A6BK22_PRIPA</name>
<reference evidence="4" key="1">
    <citation type="journal article" date="2008" name="Nat. Genet.">
        <title>The Pristionchus pacificus genome provides a unique perspective on nematode lifestyle and parasitism.</title>
        <authorList>
            <person name="Dieterich C."/>
            <person name="Clifton S.W."/>
            <person name="Schuster L.N."/>
            <person name="Chinwalla A."/>
            <person name="Delehaunty K."/>
            <person name="Dinkelacker I."/>
            <person name="Fulton L."/>
            <person name="Fulton R."/>
            <person name="Godfrey J."/>
            <person name="Minx P."/>
            <person name="Mitreva M."/>
            <person name="Roeseler W."/>
            <person name="Tian H."/>
            <person name="Witte H."/>
            <person name="Yang S.P."/>
            <person name="Wilson R.K."/>
            <person name="Sommer R.J."/>
        </authorList>
    </citation>
    <scope>NUCLEOTIDE SEQUENCE [LARGE SCALE GENOMIC DNA]</scope>
    <source>
        <strain evidence="4">PS312</strain>
    </source>
</reference>
<dbReference type="InterPro" id="IPR001304">
    <property type="entry name" value="C-type_lectin-like"/>
</dbReference>
<dbReference type="SUPFAM" id="SSF53300">
    <property type="entry name" value="vWA-like"/>
    <property type="match status" value="3"/>
</dbReference>
<gene>
    <name evidence="3" type="primary">WBGene00093171</name>
</gene>
<evidence type="ECO:0000313" key="3">
    <source>
        <dbReference type="EnsemblMetazoa" id="PPA03617.1"/>
    </source>
</evidence>
<feature type="compositionally biased region" description="Polar residues" evidence="1">
    <location>
        <begin position="555"/>
        <end position="565"/>
    </location>
</feature>
<proteinExistence type="predicted"/>
<evidence type="ECO:0000256" key="1">
    <source>
        <dbReference type="SAM" id="MobiDB-lite"/>
    </source>
</evidence>
<reference evidence="3" key="2">
    <citation type="submission" date="2022-06" db="UniProtKB">
        <authorList>
            <consortium name="EnsemblMetazoa"/>
        </authorList>
    </citation>
    <scope>IDENTIFICATION</scope>
    <source>
        <strain evidence="3">PS312</strain>
    </source>
</reference>
<dbReference type="Proteomes" id="UP000005239">
    <property type="component" value="Unassembled WGS sequence"/>
</dbReference>
<evidence type="ECO:0000256" key="2">
    <source>
        <dbReference type="SAM" id="SignalP"/>
    </source>
</evidence>
<dbReference type="Pfam" id="PF00059">
    <property type="entry name" value="Lectin_C"/>
    <property type="match status" value="3"/>
</dbReference>
<dbReference type="PROSITE" id="PS50041">
    <property type="entry name" value="C_TYPE_LECTIN_2"/>
    <property type="match status" value="4"/>
</dbReference>
<evidence type="ECO:0000313" key="4">
    <source>
        <dbReference type="Proteomes" id="UP000005239"/>
    </source>
</evidence>
<dbReference type="InterPro" id="IPR002035">
    <property type="entry name" value="VWF_A"/>
</dbReference>
<feature type="region of interest" description="Disordered" evidence="1">
    <location>
        <begin position="555"/>
        <end position="585"/>
    </location>
</feature>
<organism evidence="3 4">
    <name type="scientific">Pristionchus pacificus</name>
    <name type="common">Parasitic nematode worm</name>
    <dbReference type="NCBI Taxonomy" id="54126"/>
    <lineage>
        <taxon>Eukaryota</taxon>
        <taxon>Metazoa</taxon>
        <taxon>Ecdysozoa</taxon>
        <taxon>Nematoda</taxon>
        <taxon>Chromadorea</taxon>
        <taxon>Rhabditida</taxon>
        <taxon>Rhabditina</taxon>
        <taxon>Diplogasteromorpha</taxon>
        <taxon>Diplogasteroidea</taxon>
        <taxon>Neodiplogasteridae</taxon>
        <taxon>Pristionchus</taxon>
    </lineage>
</organism>
<dbReference type="Gene3D" id="3.40.50.410">
    <property type="entry name" value="von Willebrand factor, type A domain"/>
    <property type="match status" value="3"/>
</dbReference>
<dbReference type="Gene3D" id="3.10.100.10">
    <property type="entry name" value="Mannose-Binding Protein A, subunit A"/>
    <property type="match status" value="5"/>
</dbReference>
<dbReference type="PANTHER" id="PTHR31024">
    <property type="entry name" value="C-TYPE LECTIN"/>
    <property type="match status" value="1"/>
</dbReference>
<dbReference type="CDD" id="cd00198">
    <property type="entry name" value="vWFA"/>
    <property type="match status" value="2"/>
</dbReference>
<dbReference type="InterPro" id="IPR036465">
    <property type="entry name" value="vWFA_dom_sf"/>
</dbReference>
<feature type="chain" id="PRO_5043388652" evidence="2">
    <location>
        <begin position="18"/>
        <end position="1443"/>
    </location>
</feature>
<dbReference type="PANTHER" id="PTHR31024:SF3">
    <property type="entry name" value="C-TYPE LECTIN-RELATED"/>
    <property type="match status" value="1"/>
</dbReference>
<protein>
    <submittedName>
        <fullName evidence="3">C-type lectin</fullName>
    </submittedName>
</protein>
<dbReference type="InterPro" id="IPR016186">
    <property type="entry name" value="C-type_lectin-like/link_sf"/>
</dbReference>
<sequence>MFPLLLLLLFSTSLVIADYPCPGNYTWYQGPDNYHDGYCVTFSDDFLLDGPQAIAYCEGMGAFAPSIHNQKQLNYWADMTVRAGVGHYWLGTNCPHESDPYTWTDKTRTDYFGPNKELLSCKKGNGFHMHGDGFVLFALVDDPTSSTEQFSAAPALCAYAMTFYTTVQPETTIAMSDDQTTSNDGVQTVETTVKTTPKATTLPPTTIPTTTAYSPPLPDLNEAYCTCNPEEPSLYLDLVFVVDNSADMTGQMLGAAVAAIQTVMFAIPFGDQMWQTQVGVVSFAGDVKTVVNFGDLKSVDDIFSWNIPLSKAKSTMMTSAIDTATEMIDNKARNYTRGVIILLSNSYNQLDDTNIAEASESFQDDGGIFMTIDYSSKGNLAGLKKIASDGYYFNSKTELDNLVVDLIYGLCDANCFCSDGLTPYDSQNERGTPQGCYHAAISAAVFDAADNNCRNEKGFVATAHDSAKSFFLLSLFDKSKTYWIGYQRKNGAFKWEDNSKDTYTNWAASNPVSNKDCVYSKQTNGFNSAWGSMRFALVLAAVAAAVAAQSSDTIDTSFSDETQPAFTDEPTTDSGYETATPSPDDPRCRSGFRYYNGWCMFTSDPSSYTYQQAVSVCSSMGALAPSIHNKYELDFWSKSTETSVTGHFWLDAYCPSSGKPYVWRDGTPTDYMGPRGELQQCIMNSGYHIHPDGFEFYDYSTPAPAICVYPVDPSPEPSPVDVTEEYCACTPKQIYLDIVFVVDASADMTSRTVGDATATIQSTLLGLTLGTAMYQSNVAVVAFGDKVQTVRNFGTLRSENDIFSLNIPFLGGKSTKMTDAILQASSMISSNERDFTRGVIVLLSKSFNQLDATNIREASDAFQYDGGIFITIDYAKGQGIKGLKDISTTGYYINDATERETLNANIIYAFCDANCFCPDGLYPYNVADDTTGREVPKGCYHVADVAAVYNAAEQNCLAQNGFVATVHDNNKNFFMISLFPPKSRYWLGLKQPNGRDFEWADGADVDFTYWAPGNPIAGDACVYGQQSTGFNSLWYSAPCTDPLKYSMSYACQLRPCDTDSMRLALALLALVAVASAQTNDYDFGGYSTDDYNGVSASPSPIDNYCACTPKQIYLDIVFIVDSSADMTSRTVGDATATIQSTLLGLTFGTQLYQSQVAVLAFGDKVQTVKNFGDLRNENDIFTMNIPYLGGKATKMTDAIQQASSMISTNEREFTRGVIVLLSKSFNQLDATNLKEASDAFQYDGGIFITIDYSKGGIRGLADIATTGYYINDASSKPDSLNADIIYAFCDANCFCADGLYPYNLADRTTGREVPMGCYHVADVAAVYNAAEQNCKGQKGFVATIHDNDKSFFMMSIFPPKARFWLGLKRVGSDFVWADGVSEGQEYWAPGNPVAAQDCVYGQQQQGFNASWFSAPCTDPLKNSMGYACQLRPCDTEYDCSIPE</sequence>
<dbReference type="SUPFAM" id="SSF56436">
    <property type="entry name" value="C-type lectin-like"/>
    <property type="match status" value="5"/>
</dbReference>
<dbReference type="EnsemblMetazoa" id="PPA03617.1">
    <property type="protein sequence ID" value="PPA03617.1"/>
    <property type="gene ID" value="WBGene00093171"/>
</dbReference>
<accession>A0A8R1Y4B3</accession>
<dbReference type="Pfam" id="PF00092">
    <property type="entry name" value="VWA"/>
    <property type="match status" value="3"/>
</dbReference>
<feature type="region of interest" description="Disordered" evidence="1">
    <location>
        <begin position="194"/>
        <end position="213"/>
    </location>
</feature>